<name>A0A853ERG4_9MICO</name>
<reference evidence="1 2" key="1">
    <citation type="submission" date="2020-07" db="EMBL/GenBank/DDBJ databases">
        <title>MOT database genomes.</title>
        <authorList>
            <person name="Joseph S."/>
            <person name="Aduse-Opoku J."/>
            <person name="Hashim A."/>
            <person name="Wade W."/>
            <person name="Curtis M."/>
        </authorList>
    </citation>
    <scope>NUCLEOTIDE SEQUENCE [LARGE SCALE GENOMIC DNA]</scope>
    <source>
        <strain evidence="1 2">DSM 100099</strain>
    </source>
</reference>
<accession>A0A853ERG4</accession>
<keyword evidence="2" id="KW-1185">Reference proteome</keyword>
<dbReference type="AlphaFoldDB" id="A0A853ERG4"/>
<comment type="caution">
    <text evidence="1">The sequence shown here is derived from an EMBL/GenBank/DDBJ whole genome shotgun (WGS) entry which is preliminary data.</text>
</comment>
<dbReference type="Proteomes" id="UP000561011">
    <property type="component" value="Unassembled WGS sequence"/>
</dbReference>
<proteinExistence type="predicted"/>
<evidence type="ECO:0000313" key="1">
    <source>
        <dbReference type="EMBL" id="NYS93100.1"/>
    </source>
</evidence>
<sequence length="59" mass="6348">MARPPDLDESRTVTIPVRFTPTGAALVDAARGDLSRSAYIRGLISVDAYTRDITPKDAS</sequence>
<dbReference type="EMBL" id="JACBYE010000009">
    <property type="protein sequence ID" value="NYS93100.1"/>
    <property type="molecule type" value="Genomic_DNA"/>
</dbReference>
<evidence type="ECO:0000313" key="2">
    <source>
        <dbReference type="Proteomes" id="UP000561011"/>
    </source>
</evidence>
<gene>
    <name evidence="1" type="ORF">HZZ10_06095</name>
</gene>
<protein>
    <submittedName>
        <fullName evidence="1">Uncharacterized protein</fullName>
    </submittedName>
</protein>
<organism evidence="1 2">
    <name type="scientific">Sanguibacter inulinus</name>
    <dbReference type="NCBI Taxonomy" id="60922"/>
    <lineage>
        <taxon>Bacteria</taxon>
        <taxon>Bacillati</taxon>
        <taxon>Actinomycetota</taxon>
        <taxon>Actinomycetes</taxon>
        <taxon>Micrococcales</taxon>
        <taxon>Sanguibacteraceae</taxon>
        <taxon>Sanguibacter</taxon>
    </lineage>
</organism>
<dbReference type="RefSeq" id="WP_179912833.1">
    <property type="nucleotide sequence ID" value="NZ_JACBYE010000009.1"/>
</dbReference>